<dbReference type="Pfam" id="PF13365">
    <property type="entry name" value="Trypsin_2"/>
    <property type="match status" value="1"/>
</dbReference>
<sequence>MIMQGIPQALMPSLQQALMDCDEFGNQNDLYNIFASDLLKPWQPGLPETTTRKARVNSTLSYLENKYRRGGENALILLLRALGEEYASKDERHDRLLNLAELLEWYKQLPSKPEVPELEANPEKAQMIWISEVESIYTCARSVARIQVPRYVNGYKEGDGNSGTAWLIAPGLVLTCWHVIENRGKPDTSLNQTDLDRQVKNALLTFDYTADGKGLQYKILSLEYPTIESRTLDYALLRVENRVDLPLQERGYLGTDAESPLTTQTSLYIIQHPLGQGQQSAEGTFVDHSLTEHCIVYTTPTEPGTSGAPVLNRANWQVVALHNGENAGEQLREGTLMKSILEDIRQHRSELYDEIMAVQNKTQNKTTYIPPELSANLNDKLIPRPTLRELRQRLEQQFDDPGIDAFCLDYFPDIYDKFSRGMRKDEKITVILDDCRRSPENYQKLLARIEK</sequence>
<dbReference type="PANTHER" id="PTHR14389:SF3">
    <property type="entry name" value="PROTEIN FAM111A-LIKE"/>
    <property type="match status" value="1"/>
</dbReference>
<dbReference type="PANTHER" id="PTHR14389">
    <property type="entry name" value="SI:CH1073-475A24.1"/>
    <property type="match status" value="1"/>
</dbReference>
<dbReference type="SUPFAM" id="SSF50494">
    <property type="entry name" value="Trypsin-like serine proteases"/>
    <property type="match status" value="1"/>
</dbReference>
<organism evidence="2 3">
    <name type="scientific">candidate division KSB3 bacterium</name>
    <dbReference type="NCBI Taxonomy" id="2044937"/>
    <lineage>
        <taxon>Bacteria</taxon>
        <taxon>candidate division KSB3</taxon>
    </lineage>
</organism>
<dbReference type="Proteomes" id="UP000649604">
    <property type="component" value="Unassembled WGS sequence"/>
</dbReference>
<evidence type="ECO:0000259" key="1">
    <source>
        <dbReference type="Pfam" id="PF20689"/>
    </source>
</evidence>
<feature type="domain" description="Bacterial Death-like" evidence="1">
    <location>
        <begin position="5"/>
        <end position="93"/>
    </location>
</feature>
<dbReference type="InterPro" id="IPR043504">
    <property type="entry name" value="Peptidase_S1_PA_chymotrypsin"/>
</dbReference>
<dbReference type="InterPro" id="IPR048917">
    <property type="entry name" value="bDLD1"/>
</dbReference>
<evidence type="ECO:0000313" key="2">
    <source>
        <dbReference type="EMBL" id="MBD3327157.1"/>
    </source>
</evidence>
<comment type="caution">
    <text evidence="2">The sequence shown here is derived from an EMBL/GenBank/DDBJ whole genome shotgun (WGS) entry which is preliminary data.</text>
</comment>
<accession>A0A9D5K0L6</accession>
<dbReference type="Pfam" id="PF20689">
    <property type="entry name" value="bDLD1"/>
    <property type="match status" value="1"/>
</dbReference>
<dbReference type="EMBL" id="WJJP01000697">
    <property type="protein sequence ID" value="MBD3327157.1"/>
    <property type="molecule type" value="Genomic_DNA"/>
</dbReference>
<reference evidence="2" key="1">
    <citation type="submission" date="2019-11" db="EMBL/GenBank/DDBJ databases">
        <title>Microbial mats filling the niche in hypersaline microbial mats.</title>
        <authorList>
            <person name="Wong H.L."/>
            <person name="Macleod F.I."/>
            <person name="White R.A. III"/>
            <person name="Burns B.P."/>
        </authorList>
    </citation>
    <scope>NUCLEOTIDE SEQUENCE</scope>
    <source>
        <strain evidence="2">Rbin_158</strain>
    </source>
</reference>
<evidence type="ECO:0000313" key="3">
    <source>
        <dbReference type="Proteomes" id="UP000649604"/>
    </source>
</evidence>
<name>A0A9D5K0L6_9BACT</name>
<proteinExistence type="predicted"/>
<dbReference type="AlphaFoldDB" id="A0A9D5K0L6"/>
<dbReference type="Gene3D" id="2.40.10.10">
    <property type="entry name" value="Trypsin-like serine proteases"/>
    <property type="match status" value="2"/>
</dbReference>
<dbReference type="InterPro" id="IPR009003">
    <property type="entry name" value="Peptidase_S1_PA"/>
</dbReference>
<protein>
    <recommendedName>
        <fullName evidence="1">Bacterial Death-like domain-containing protein</fullName>
    </recommendedName>
</protein>
<gene>
    <name evidence="2" type="ORF">GF339_21405</name>
</gene>